<dbReference type="RefSeq" id="WP_065378462.1">
    <property type="nucleotide sequence ID" value="NZ_JWDE01000067.1"/>
</dbReference>
<dbReference type="AlphaFoldDB" id="A0A2N6SCS7"/>
<dbReference type="InterPro" id="IPR014721">
    <property type="entry name" value="Ribsml_uS5_D2-typ_fold_subgr"/>
</dbReference>
<dbReference type="PRINTS" id="PR00958">
    <property type="entry name" value="HOMSERKINASE"/>
</dbReference>
<dbReference type="Pfam" id="PF08544">
    <property type="entry name" value="GHMP_kinases_C"/>
    <property type="match status" value="1"/>
</dbReference>
<keyword evidence="3 7" id="KW-0791">Threonine biosynthesis</keyword>
<evidence type="ECO:0000313" key="12">
    <source>
        <dbReference type="Proteomes" id="UP000235670"/>
    </source>
</evidence>
<keyword evidence="6 7" id="KW-0067">ATP-binding</keyword>
<keyword evidence="2 7" id="KW-0808">Transferase</keyword>
<evidence type="ECO:0000313" key="11">
    <source>
        <dbReference type="EMBL" id="PMC51723.1"/>
    </source>
</evidence>
<dbReference type="Gene3D" id="3.30.70.890">
    <property type="entry name" value="GHMP kinase, C-terminal domain"/>
    <property type="match status" value="1"/>
</dbReference>
<dbReference type="Pfam" id="PF00288">
    <property type="entry name" value="GHMP_kinases_N"/>
    <property type="match status" value="1"/>
</dbReference>
<name>A0A2N6SCS7_9BACL</name>
<reference evidence="11 12" key="1">
    <citation type="submission" date="2017-09" db="EMBL/GenBank/DDBJ databases">
        <title>Bacterial strain isolated from the female urinary microbiota.</title>
        <authorList>
            <person name="Thomas-White K."/>
            <person name="Kumar N."/>
            <person name="Forster S."/>
            <person name="Putonti C."/>
            <person name="Lawley T."/>
            <person name="Wolfe A.J."/>
        </authorList>
    </citation>
    <scope>NUCLEOTIDE SEQUENCE [LARGE SCALE GENOMIC DNA]</scope>
    <source>
        <strain evidence="11 12">UMB0186</strain>
    </source>
</reference>
<dbReference type="PANTHER" id="PTHR20861:SF1">
    <property type="entry name" value="HOMOSERINE KINASE"/>
    <property type="match status" value="1"/>
</dbReference>
<evidence type="ECO:0000256" key="8">
    <source>
        <dbReference type="NCBIfam" id="TIGR00191"/>
    </source>
</evidence>
<feature type="binding site" evidence="7">
    <location>
        <begin position="82"/>
        <end position="92"/>
    </location>
    <ligand>
        <name>ATP</name>
        <dbReference type="ChEBI" id="CHEBI:30616"/>
    </ligand>
</feature>
<evidence type="ECO:0000256" key="5">
    <source>
        <dbReference type="ARBA" id="ARBA00022777"/>
    </source>
</evidence>
<comment type="pathway">
    <text evidence="7">Amino-acid biosynthesis; L-threonine biosynthesis; L-threonine from L-aspartate: step 4/5.</text>
</comment>
<proteinExistence type="inferred from homology"/>
<dbReference type="HAMAP" id="MF_00384">
    <property type="entry name" value="Homoser_kinase"/>
    <property type="match status" value="1"/>
</dbReference>
<dbReference type="InterPro" id="IPR020568">
    <property type="entry name" value="Ribosomal_Su5_D2-typ_SF"/>
</dbReference>
<dbReference type="InterPro" id="IPR036554">
    <property type="entry name" value="GHMP_kinase_C_sf"/>
</dbReference>
<organism evidence="11 12">
    <name type="scientific">Gemella sanguinis</name>
    <dbReference type="NCBI Taxonomy" id="84135"/>
    <lineage>
        <taxon>Bacteria</taxon>
        <taxon>Bacillati</taxon>
        <taxon>Bacillota</taxon>
        <taxon>Bacilli</taxon>
        <taxon>Bacillales</taxon>
        <taxon>Gemellaceae</taxon>
        <taxon>Gemella</taxon>
    </lineage>
</organism>
<dbReference type="Proteomes" id="UP000235670">
    <property type="component" value="Unassembled WGS sequence"/>
</dbReference>
<dbReference type="GO" id="GO:0005737">
    <property type="term" value="C:cytoplasm"/>
    <property type="evidence" value="ECO:0007669"/>
    <property type="project" value="UniProtKB-SubCell"/>
</dbReference>
<dbReference type="InterPro" id="IPR013750">
    <property type="entry name" value="GHMP_kinase_C_dom"/>
</dbReference>
<accession>A0A2N6SCS7</accession>
<dbReference type="EC" id="2.7.1.39" evidence="7 8"/>
<evidence type="ECO:0000256" key="7">
    <source>
        <dbReference type="HAMAP-Rule" id="MF_00384"/>
    </source>
</evidence>
<feature type="domain" description="GHMP kinase N-terminal" evidence="9">
    <location>
        <begin position="53"/>
        <end position="134"/>
    </location>
</feature>
<keyword evidence="4 7" id="KW-0547">Nucleotide-binding</keyword>
<comment type="catalytic activity">
    <reaction evidence="7">
        <text>L-homoserine + ATP = O-phospho-L-homoserine + ADP + H(+)</text>
        <dbReference type="Rhea" id="RHEA:13985"/>
        <dbReference type="ChEBI" id="CHEBI:15378"/>
        <dbReference type="ChEBI" id="CHEBI:30616"/>
        <dbReference type="ChEBI" id="CHEBI:57476"/>
        <dbReference type="ChEBI" id="CHEBI:57590"/>
        <dbReference type="ChEBI" id="CHEBI:456216"/>
        <dbReference type="EC" id="2.7.1.39"/>
    </reaction>
</comment>
<dbReference type="OrthoDB" id="9769912at2"/>
<dbReference type="GO" id="GO:0009088">
    <property type="term" value="P:threonine biosynthetic process"/>
    <property type="evidence" value="ECO:0007669"/>
    <property type="project" value="UniProtKB-UniRule"/>
</dbReference>
<evidence type="ECO:0000256" key="4">
    <source>
        <dbReference type="ARBA" id="ARBA00022741"/>
    </source>
</evidence>
<dbReference type="PANTHER" id="PTHR20861">
    <property type="entry name" value="HOMOSERINE/4-DIPHOSPHOCYTIDYL-2-C-METHYL-D-ERYTHRITOL KINASE"/>
    <property type="match status" value="1"/>
</dbReference>
<evidence type="ECO:0000259" key="10">
    <source>
        <dbReference type="Pfam" id="PF08544"/>
    </source>
</evidence>
<feature type="domain" description="GHMP kinase C-terminal" evidence="10">
    <location>
        <begin position="198"/>
        <end position="273"/>
    </location>
</feature>
<keyword evidence="5 7" id="KW-0418">Kinase</keyword>
<comment type="caution">
    <text evidence="11">The sequence shown here is derived from an EMBL/GenBank/DDBJ whole genome shotgun (WGS) entry which is preliminary data.</text>
</comment>
<keyword evidence="7" id="KW-0963">Cytoplasm</keyword>
<evidence type="ECO:0000259" key="9">
    <source>
        <dbReference type="Pfam" id="PF00288"/>
    </source>
</evidence>
<sequence length="293" mass="32501">MVNVRVPATSANVGCGFDSLGIALTLYTTFGFEKLDKGVEFVGFEERFSNEDNLVYQTLLTTLKKLNKTISGVRISIKNDVPICRGLGSSSTCVVAGIYGAYLLTDTPVDKQEIFTIANEIEGHPDNVSPAIFGSLSSSCTTDNKEAVTVKYDVDERFNFLALIPDFETSTEEARKVMPENIKLQDAIYSLSRLGSVIKAFETYDLTLLKKVMGDKIHEPYRKVIIHEYEEVKNICESIDSAAFFISGSGSTLMNIVSDEKNIEKIQSELDKLNYNWKAILLKVDKEGTVVLN</sequence>
<dbReference type="Gene3D" id="3.30.230.10">
    <property type="match status" value="1"/>
</dbReference>
<dbReference type="STRING" id="84135.GCA_001052115_00863"/>
<dbReference type="InterPro" id="IPR000870">
    <property type="entry name" value="Homoserine_kinase"/>
</dbReference>
<comment type="subcellular location">
    <subcellularLocation>
        <location evidence="7">Cytoplasm</location>
    </subcellularLocation>
</comment>
<protein>
    <recommendedName>
        <fullName evidence="7 8">Homoserine kinase</fullName>
        <shortName evidence="7">HK</shortName>
        <shortName evidence="7">HSK</shortName>
        <ecNumber evidence="7 8">2.7.1.39</ecNumber>
    </recommendedName>
</protein>
<dbReference type="NCBIfam" id="TIGR00191">
    <property type="entry name" value="thrB"/>
    <property type="match status" value="1"/>
</dbReference>
<dbReference type="PIRSF" id="PIRSF000676">
    <property type="entry name" value="Homoser_kin"/>
    <property type="match status" value="1"/>
</dbReference>
<dbReference type="GO" id="GO:0005524">
    <property type="term" value="F:ATP binding"/>
    <property type="evidence" value="ECO:0007669"/>
    <property type="project" value="UniProtKB-UniRule"/>
</dbReference>
<dbReference type="SUPFAM" id="SSF54211">
    <property type="entry name" value="Ribosomal protein S5 domain 2-like"/>
    <property type="match status" value="1"/>
</dbReference>
<dbReference type="SUPFAM" id="SSF55060">
    <property type="entry name" value="GHMP Kinase, C-terminal domain"/>
    <property type="match status" value="1"/>
</dbReference>
<comment type="similarity">
    <text evidence="7">Belongs to the GHMP kinase family. Homoserine kinase subfamily.</text>
</comment>
<keyword evidence="1 7" id="KW-0028">Amino-acid biosynthesis</keyword>
<evidence type="ECO:0000256" key="2">
    <source>
        <dbReference type="ARBA" id="ARBA00022679"/>
    </source>
</evidence>
<evidence type="ECO:0000256" key="1">
    <source>
        <dbReference type="ARBA" id="ARBA00022605"/>
    </source>
</evidence>
<dbReference type="InterPro" id="IPR006204">
    <property type="entry name" value="GHMP_kinase_N_dom"/>
</dbReference>
<gene>
    <name evidence="7" type="primary">thrB</name>
    <name evidence="11" type="ORF">CJ218_08360</name>
</gene>
<comment type="function">
    <text evidence="7">Catalyzes the ATP-dependent phosphorylation of L-homoserine to L-homoserine phosphate.</text>
</comment>
<evidence type="ECO:0000256" key="6">
    <source>
        <dbReference type="ARBA" id="ARBA00022840"/>
    </source>
</evidence>
<evidence type="ECO:0000256" key="3">
    <source>
        <dbReference type="ARBA" id="ARBA00022697"/>
    </source>
</evidence>
<dbReference type="GO" id="GO:0004413">
    <property type="term" value="F:homoserine kinase activity"/>
    <property type="evidence" value="ECO:0007669"/>
    <property type="project" value="UniProtKB-UniRule"/>
</dbReference>
<dbReference type="UniPathway" id="UPA00050">
    <property type="reaction ID" value="UER00064"/>
</dbReference>
<dbReference type="EMBL" id="PNGT01000011">
    <property type="protein sequence ID" value="PMC51723.1"/>
    <property type="molecule type" value="Genomic_DNA"/>
</dbReference>